<evidence type="ECO:0000256" key="4">
    <source>
        <dbReference type="RuleBase" id="RU000304"/>
    </source>
</evidence>
<dbReference type="GO" id="GO:0005737">
    <property type="term" value="C:cytoplasm"/>
    <property type="evidence" value="ECO:0007669"/>
    <property type="project" value="TreeGrafter"/>
</dbReference>
<dbReference type="Proteomes" id="UP000007879">
    <property type="component" value="Unassembled WGS sequence"/>
</dbReference>
<evidence type="ECO:0000256" key="3">
    <source>
        <dbReference type="PROSITE-ProRule" id="PRU10141"/>
    </source>
</evidence>
<evidence type="ECO:0000256" key="5">
    <source>
        <dbReference type="SAM" id="MobiDB-lite"/>
    </source>
</evidence>
<keyword evidence="1 3" id="KW-0547">Nucleotide-binding</keyword>
<reference evidence="7" key="2">
    <citation type="submission" date="2017-05" db="UniProtKB">
        <authorList>
            <consortium name="EnsemblMetazoa"/>
        </authorList>
    </citation>
    <scope>IDENTIFICATION</scope>
</reference>
<feature type="binding site" evidence="3">
    <location>
        <position position="99"/>
    </location>
    <ligand>
        <name>ATP</name>
        <dbReference type="ChEBI" id="CHEBI:30616"/>
    </ligand>
</feature>
<organism evidence="7">
    <name type="scientific">Amphimedon queenslandica</name>
    <name type="common">Sponge</name>
    <dbReference type="NCBI Taxonomy" id="400682"/>
    <lineage>
        <taxon>Eukaryota</taxon>
        <taxon>Metazoa</taxon>
        <taxon>Porifera</taxon>
        <taxon>Demospongiae</taxon>
        <taxon>Heteroscleromorpha</taxon>
        <taxon>Haplosclerida</taxon>
        <taxon>Niphatidae</taxon>
        <taxon>Amphimedon</taxon>
    </lineage>
</organism>
<dbReference type="PROSITE" id="PS00108">
    <property type="entry name" value="PROTEIN_KINASE_ST"/>
    <property type="match status" value="1"/>
</dbReference>
<dbReference type="OMA" id="EWIQHYG"/>
<keyword evidence="4" id="KW-0808">Transferase</keyword>
<evidence type="ECO:0000313" key="7">
    <source>
        <dbReference type="EnsemblMetazoa" id="Aqu2.1.42132_001"/>
    </source>
</evidence>
<feature type="compositionally biased region" description="Basic and acidic residues" evidence="5">
    <location>
        <begin position="1"/>
        <end position="16"/>
    </location>
</feature>
<dbReference type="eggNOG" id="KOG0583">
    <property type="taxonomic scope" value="Eukaryota"/>
</dbReference>
<dbReference type="GO" id="GO:0035556">
    <property type="term" value="P:intracellular signal transduction"/>
    <property type="evidence" value="ECO:0007669"/>
    <property type="project" value="TreeGrafter"/>
</dbReference>
<dbReference type="KEGG" id="aqu:100638884"/>
<dbReference type="PANTHER" id="PTHR24346:SF84">
    <property type="entry name" value="TESTIS SPECIFIC SERINE KINASE 5"/>
    <property type="match status" value="1"/>
</dbReference>
<dbReference type="AlphaFoldDB" id="A0A1X7VPW9"/>
<reference evidence="8" key="1">
    <citation type="journal article" date="2010" name="Nature">
        <title>The Amphimedon queenslandica genome and the evolution of animal complexity.</title>
        <authorList>
            <person name="Srivastava M."/>
            <person name="Simakov O."/>
            <person name="Chapman J."/>
            <person name="Fahey B."/>
            <person name="Gauthier M.E."/>
            <person name="Mitros T."/>
            <person name="Richards G.S."/>
            <person name="Conaco C."/>
            <person name="Dacre M."/>
            <person name="Hellsten U."/>
            <person name="Larroux C."/>
            <person name="Putnam N.H."/>
            <person name="Stanke M."/>
            <person name="Adamska M."/>
            <person name="Darling A."/>
            <person name="Degnan S.M."/>
            <person name="Oakley T.H."/>
            <person name="Plachetzki D.C."/>
            <person name="Zhai Y."/>
            <person name="Adamski M."/>
            <person name="Calcino A."/>
            <person name="Cummins S.F."/>
            <person name="Goodstein D.M."/>
            <person name="Harris C."/>
            <person name="Jackson D.J."/>
            <person name="Leys S.P."/>
            <person name="Shu S."/>
            <person name="Woodcroft B.J."/>
            <person name="Vervoort M."/>
            <person name="Kosik K.S."/>
            <person name="Manning G."/>
            <person name="Degnan B.M."/>
            <person name="Rokhsar D.S."/>
        </authorList>
    </citation>
    <scope>NUCLEOTIDE SEQUENCE [LARGE SCALE GENOMIC DNA]</scope>
</reference>
<sequence length="329" mass="36182">MEADRGTASETTRESRASPPAAPPGAEPLKEEASPSQQPAPPPPSPNGAAKSGSCPTNGDATLGLYKKGYILQTTIGNGAYAKVKLAHSVSMNKKVAIKIVDKKKAPHDVLTKFLPREIDALQAMRGHDNIIYLHEVIHTNDKIFMVMDLADNGDLLDYINSKKRLSERTARSFFRDMVSAITATHRKDIVHRDIKCENLLLDANYRLKISDFGFARSVQEGSLLETYCGSFAYAAPEIIRGEPYSGKKSDVWSMGVVLYAMVCGKLPFKDGDFKSLLRQITAGVSFHSDVSETCRDLILKILVLSPTERLSTSSILSHAWMRADPETR</sequence>
<keyword evidence="8" id="KW-1185">Reference proteome</keyword>
<dbReference type="Gene3D" id="1.10.510.10">
    <property type="entry name" value="Transferase(Phosphotransferase) domain 1"/>
    <property type="match status" value="1"/>
</dbReference>
<feature type="region of interest" description="Disordered" evidence="5">
    <location>
        <begin position="1"/>
        <end position="56"/>
    </location>
</feature>
<dbReference type="PANTHER" id="PTHR24346">
    <property type="entry name" value="MAP/MICROTUBULE AFFINITY-REGULATING KINASE"/>
    <property type="match status" value="1"/>
</dbReference>
<accession>A0A1X7VPW9</accession>
<dbReference type="GO" id="GO:0005524">
    <property type="term" value="F:ATP binding"/>
    <property type="evidence" value="ECO:0007669"/>
    <property type="project" value="UniProtKB-UniRule"/>
</dbReference>
<dbReference type="GO" id="GO:0000226">
    <property type="term" value="P:microtubule cytoskeleton organization"/>
    <property type="evidence" value="ECO:0007669"/>
    <property type="project" value="TreeGrafter"/>
</dbReference>
<dbReference type="InParanoid" id="A0A1X7VPW9"/>
<name>A0A1X7VPW9_AMPQE</name>
<feature type="domain" description="Protein kinase" evidence="6">
    <location>
        <begin position="70"/>
        <end position="322"/>
    </location>
</feature>
<evidence type="ECO:0000256" key="2">
    <source>
        <dbReference type="ARBA" id="ARBA00022840"/>
    </source>
</evidence>
<dbReference type="FunFam" id="1.10.510.10:FF:000658">
    <property type="entry name" value="Protein CBG12184"/>
    <property type="match status" value="1"/>
</dbReference>
<dbReference type="Pfam" id="PF00069">
    <property type="entry name" value="Pkinase"/>
    <property type="match status" value="1"/>
</dbReference>
<dbReference type="EnsemblMetazoa" id="XM_003383146.3">
    <property type="protein sequence ID" value="XP_003383194.3"/>
    <property type="gene ID" value="LOC100638884"/>
</dbReference>
<dbReference type="PROSITE" id="PS00107">
    <property type="entry name" value="PROTEIN_KINASE_ATP"/>
    <property type="match status" value="1"/>
</dbReference>
<dbReference type="OrthoDB" id="541276at2759"/>
<protein>
    <recommendedName>
        <fullName evidence="6">Protein kinase domain-containing protein</fullName>
    </recommendedName>
</protein>
<evidence type="ECO:0000256" key="1">
    <source>
        <dbReference type="ARBA" id="ARBA00022741"/>
    </source>
</evidence>
<dbReference type="SMART" id="SM00220">
    <property type="entry name" value="S_TKc"/>
    <property type="match status" value="1"/>
</dbReference>
<gene>
    <name evidence="7" type="primary">100638884</name>
</gene>
<dbReference type="InterPro" id="IPR008271">
    <property type="entry name" value="Ser/Thr_kinase_AS"/>
</dbReference>
<proteinExistence type="inferred from homology"/>
<dbReference type="InterPro" id="IPR017441">
    <property type="entry name" value="Protein_kinase_ATP_BS"/>
</dbReference>
<dbReference type="InterPro" id="IPR011009">
    <property type="entry name" value="Kinase-like_dom_sf"/>
</dbReference>
<evidence type="ECO:0000313" key="8">
    <source>
        <dbReference type="Proteomes" id="UP000007879"/>
    </source>
</evidence>
<dbReference type="SUPFAM" id="SSF56112">
    <property type="entry name" value="Protein kinase-like (PK-like)"/>
    <property type="match status" value="1"/>
</dbReference>
<dbReference type="InterPro" id="IPR000719">
    <property type="entry name" value="Prot_kinase_dom"/>
</dbReference>
<dbReference type="STRING" id="400682.A0A1X7VPW9"/>
<comment type="similarity">
    <text evidence="4">Belongs to the protein kinase superfamily.</text>
</comment>
<dbReference type="GO" id="GO:0050321">
    <property type="term" value="F:tau-protein kinase activity"/>
    <property type="evidence" value="ECO:0007669"/>
    <property type="project" value="TreeGrafter"/>
</dbReference>
<dbReference type="EnsemblMetazoa" id="Aqu2.1.42132_001">
    <property type="protein sequence ID" value="Aqu2.1.42132_001"/>
    <property type="gene ID" value="Aqu2.1.42132"/>
</dbReference>
<keyword evidence="4" id="KW-0723">Serine/threonine-protein kinase</keyword>
<keyword evidence="4" id="KW-0418">Kinase</keyword>
<keyword evidence="2 3" id="KW-0067">ATP-binding</keyword>
<dbReference type="PROSITE" id="PS50011">
    <property type="entry name" value="PROTEIN_KINASE_DOM"/>
    <property type="match status" value="1"/>
</dbReference>
<evidence type="ECO:0000259" key="6">
    <source>
        <dbReference type="PROSITE" id="PS50011"/>
    </source>
</evidence>